<comment type="caution">
    <text evidence="1">The sequence shown here is derived from an EMBL/GenBank/DDBJ whole genome shotgun (WGS) entry which is preliminary data.</text>
</comment>
<proteinExistence type="predicted"/>
<dbReference type="EMBL" id="JARBHB010000012">
    <property type="protein sequence ID" value="KAJ8871501.1"/>
    <property type="molecule type" value="Genomic_DNA"/>
</dbReference>
<organism evidence="1 2">
    <name type="scientific">Dryococelus australis</name>
    <dbReference type="NCBI Taxonomy" id="614101"/>
    <lineage>
        <taxon>Eukaryota</taxon>
        <taxon>Metazoa</taxon>
        <taxon>Ecdysozoa</taxon>
        <taxon>Arthropoda</taxon>
        <taxon>Hexapoda</taxon>
        <taxon>Insecta</taxon>
        <taxon>Pterygota</taxon>
        <taxon>Neoptera</taxon>
        <taxon>Polyneoptera</taxon>
        <taxon>Phasmatodea</taxon>
        <taxon>Verophasmatodea</taxon>
        <taxon>Anareolatae</taxon>
        <taxon>Phasmatidae</taxon>
        <taxon>Eurycanthinae</taxon>
        <taxon>Dryococelus</taxon>
    </lineage>
</organism>
<evidence type="ECO:0000313" key="1">
    <source>
        <dbReference type="EMBL" id="KAJ8871501.1"/>
    </source>
</evidence>
<reference evidence="1 2" key="1">
    <citation type="submission" date="2023-02" db="EMBL/GenBank/DDBJ databases">
        <title>LHISI_Scaffold_Assembly.</title>
        <authorList>
            <person name="Stuart O.P."/>
            <person name="Cleave R."/>
            <person name="Magrath M.J.L."/>
            <person name="Mikheyev A.S."/>
        </authorList>
    </citation>
    <scope>NUCLEOTIDE SEQUENCE [LARGE SCALE GENOMIC DNA]</scope>
    <source>
        <strain evidence="1">Daus_M_001</strain>
        <tissue evidence="1">Leg muscle</tissue>
    </source>
</reference>
<dbReference type="Proteomes" id="UP001159363">
    <property type="component" value="Chromosome 11"/>
</dbReference>
<accession>A0ABQ9GHJ7</accession>
<keyword evidence="2" id="KW-1185">Reference proteome</keyword>
<name>A0ABQ9GHJ7_9NEOP</name>
<sequence>MNGQFRSIPLTDNTKMTSINQQQLLSSVADNLKKKAAMGYGEKEIQNICTRFQLNAAKIKKMLIRTILTIATVFLKN</sequence>
<gene>
    <name evidence="1" type="ORF">PR048_027823</name>
</gene>
<protein>
    <submittedName>
        <fullName evidence="1">Uncharacterized protein</fullName>
    </submittedName>
</protein>
<evidence type="ECO:0000313" key="2">
    <source>
        <dbReference type="Proteomes" id="UP001159363"/>
    </source>
</evidence>